<evidence type="ECO:0000313" key="2">
    <source>
        <dbReference type="Proteomes" id="UP001304243"/>
    </source>
</evidence>
<protein>
    <submittedName>
        <fullName evidence="1">Uncharacterized protein</fullName>
    </submittedName>
</protein>
<dbReference type="Pfam" id="PF11958">
    <property type="entry name" value="DUF3472"/>
    <property type="match status" value="1"/>
</dbReference>
<name>A0AAN7DNK9_9FUNG</name>
<dbReference type="Proteomes" id="UP001304243">
    <property type="component" value="Unassembled WGS sequence"/>
</dbReference>
<dbReference type="GeneID" id="89945062"/>
<sequence>MAEIVPSVQHYQLLYYASYSFDSCCFIGFSSEVLCTSLHNRWVFPEGAGNVKEIKSSVRVPHGSDPEHAYWMANGFNQGLF</sequence>
<accession>A0AAN7DNK9</accession>
<dbReference type="InterPro" id="IPR021862">
    <property type="entry name" value="DUF3472"/>
</dbReference>
<dbReference type="RefSeq" id="XP_064684676.1">
    <property type="nucleotide sequence ID" value="XM_064820756.1"/>
</dbReference>
<reference evidence="1 2" key="1">
    <citation type="submission" date="2022-11" db="EMBL/GenBank/DDBJ databases">
        <title>Mucor velutinosus strain NIH1002 WGS.</title>
        <authorList>
            <person name="Subramanian P."/>
            <person name="Mullikin J.C."/>
            <person name="Segre J.A."/>
            <person name="Zelazny A.M."/>
        </authorList>
    </citation>
    <scope>NUCLEOTIDE SEQUENCE [LARGE SCALE GENOMIC DNA]</scope>
    <source>
        <strain evidence="1 2">NIH1002</strain>
    </source>
</reference>
<gene>
    <name evidence="1" type="ORF">ATC70_001360</name>
</gene>
<evidence type="ECO:0000313" key="1">
    <source>
        <dbReference type="EMBL" id="KAK4518010.1"/>
    </source>
</evidence>
<dbReference type="AlphaFoldDB" id="A0AAN7DNK9"/>
<organism evidence="1 2">
    <name type="scientific">Mucor velutinosus</name>
    <dbReference type="NCBI Taxonomy" id="708070"/>
    <lineage>
        <taxon>Eukaryota</taxon>
        <taxon>Fungi</taxon>
        <taxon>Fungi incertae sedis</taxon>
        <taxon>Mucoromycota</taxon>
        <taxon>Mucoromycotina</taxon>
        <taxon>Mucoromycetes</taxon>
        <taxon>Mucorales</taxon>
        <taxon>Mucorineae</taxon>
        <taxon>Mucoraceae</taxon>
        <taxon>Mucor</taxon>
    </lineage>
</organism>
<comment type="caution">
    <text evidence="1">The sequence shown here is derived from an EMBL/GenBank/DDBJ whole genome shotgun (WGS) entry which is preliminary data.</text>
</comment>
<dbReference type="EMBL" id="JASEJX010000013">
    <property type="protein sequence ID" value="KAK4518010.1"/>
    <property type="molecule type" value="Genomic_DNA"/>
</dbReference>
<proteinExistence type="predicted"/>
<keyword evidence="2" id="KW-1185">Reference proteome</keyword>